<dbReference type="GO" id="GO:0004674">
    <property type="term" value="F:protein serine/threonine kinase activity"/>
    <property type="evidence" value="ECO:0007669"/>
    <property type="project" value="UniProtKB-KW"/>
</dbReference>
<dbReference type="GO" id="GO:0005524">
    <property type="term" value="F:ATP binding"/>
    <property type="evidence" value="ECO:0007669"/>
    <property type="project" value="UniProtKB-KW"/>
</dbReference>
<evidence type="ECO:0000256" key="2">
    <source>
        <dbReference type="ARBA" id="ARBA00022679"/>
    </source>
</evidence>
<feature type="domain" description="Serine-threonine/tyrosine-protein kinase catalytic" evidence="6">
    <location>
        <begin position="111"/>
        <end position="175"/>
    </location>
</feature>
<keyword evidence="3" id="KW-0547">Nucleotide-binding</keyword>
<organism evidence="8 9">
    <name type="scientific">Clitoria ternatea</name>
    <name type="common">Butterfly pea</name>
    <dbReference type="NCBI Taxonomy" id="43366"/>
    <lineage>
        <taxon>Eukaryota</taxon>
        <taxon>Viridiplantae</taxon>
        <taxon>Streptophyta</taxon>
        <taxon>Embryophyta</taxon>
        <taxon>Tracheophyta</taxon>
        <taxon>Spermatophyta</taxon>
        <taxon>Magnoliopsida</taxon>
        <taxon>eudicotyledons</taxon>
        <taxon>Gunneridae</taxon>
        <taxon>Pentapetalae</taxon>
        <taxon>rosids</taxon>
        <taxon>fabids</taxon>
        <taxon>Fabales</taxon>
        <taxon>Fabaceae</taxon>
        <taxon>Papilionoideae</taxon>
        <taxon>50 kb inversion clade</taxon>
        <taxon>NPAAA clade</taxon>
        <taxon>indigoferoid/millettioid clade</taxon>
        <taxon>Phaseoleae</taxon>
        <taxon>Clitoria</taxon>
    </lineage>
</organism>
<evidence type="ECO:0000256" key="3">
    <source>
        <dbReference type="ARBA" id="ARBA00022741"/>
    </source>
</evidence>
<keyword evidence="5" id="KW-0067">ATP-binding</keyword>
<keyword evidence="4" id="KW-0418">Kinase</keyword>
<proteinExistence type="predicted"/>
<evidence type="ECO:0000313" key="9">
    <source>
        <dbReference type="Proteomes" id="UP001359559"/>
    </source>
</evidence>
<dbReference type="SUPFAM" id="SSF56112">
    <property type="entry name" value="Protein kinase-like (PK-like)"/>
    <property type="match status" value="2"/>
</dbReference>
<evidence type="ECO:0000259" key="7">
    <source>
        <dbReference type="Pfam" id="PF11883"/>
    </source>
</evidence>
<protein>
    <submittedName>
        <fullName evidence="8">Uncharacterized protein</fullName>
    </submittedName>
</protein>
<dbReference type="PANTHER" id="PTHR27002:SF926">
    <property type="entry name" value="OS07G0535800 PROTEIN"/>
    <property type="match status" value="1"/>
</dbReference>
<dbReference type="Pfam" id="PF07714">
    <property type="entry name" value="PK_Tyr_Ser-Thr"/>
    <property type="match status" value="1"/>
</dbReference>
<evidence type="ECO:0000256" key="1">
    <source>
        <dbReference type="ARBA" id="ARBA00022527"/>
    </source>
</evidence>
<evidence type="ECO:0000256" key="4">
    <source>
        <dbReference type="ARBA" id="ARBA00022777"/>
    </source>
</evidence>
<feature type="domain" description="S-locus receptor kinase C-terminal" evidence="7">
    <location>
        <begin position="233"/>
        <end position="278"/>
    </location>
</feature>
<dbReference type="InterPro" id="IPR021820">
    <property type="entry name" value="S-locus_recpt_kinase_C"/>
</dbReference>
<dbReference type="Gene3D" id="1.10.510.10">
    <property type="entry name" value="Transferase(Phosphotransferase) domain 1"/>
    <property type="match status" value="2"/>
</dbReference>
<dbReference type="PANTHER" id="PTHR27002">
    <property type="entry name" value="RECEPTOR-LIKE SERINE/THREONINE-PROTEIN KINASE SD1-8"/>
    <property type="match status" value="1"/>
</dbReference>
<accession>A0AAN9F8L0</accession>
<dbReference type="Proteomes" id="UP001359559">
    <property type="component" value="Unassembled WGS sequence"/>
</dbReference>
<evidence type="ECO:0000259" key="6">
    <source>
        <dbReference type="Pfam" id="PF07714"/>
    </source>
</evidence>
<evidence type="ECO:0000313" key="8">
    <source>
        <dbReference type="EMBL" id="KAK7271907.1"/>
    </source>
</evidence>
<dbReference type="InterPro" id="IPR001245">
    <property type="entry name" value="Ser-Thr/Tyr_kinase_cat_dom"/>
</dbReference>
<keyword evidence="1" id="KW-0723">Serine/threonine-protein kinase</keyword>
<name>A0AAN9F8L0_CLITE</name>
<comment type="caution">
    <text evidence="8">The sequence shown here is derived from an EMBL/GenBank/DDBJ whole genome shotgun (WGS) entry which is preliminary data.</text>
</comment>
<dbReference type="Pfam" id="PF11883">
    <property type="entry name" value="DUF3403"/>
    <property type="match status" value="1"/>
</dbReference>
<sequence length="278" mass="31443">MAYCDWRSSCFTYTLLPLLHYLEKIQDRRYSFYLAGCDKFVEGLLQISVCVYGLADRKEKQKKLLWEIGVSNVASFVYHKTKRHRKEGKITYEMHIFSFPIIVAATNNFSVANKLGEGGFGPVYKGKLPDGQEIAIKRLSTGSRQGLVEFKNEAKLVAKLQHTNLFDNSCLITPKQAWQLWNEGKGFELIDSAMHESCHKDEVLRCIQVGLLCVQANAADRPSMLEVYSMLANETLFLPVPKQPAYFNDPSANETKASSGKQESCSTNEVTISIMYAR</sequence>
<dbReference type="AlphaFoldDB" id="A0AAN9F8L0"/>
<reference evidence="8 9" key="1">
    <citation type="submission" date="2024-01" db="EMBL/GenBank/DDBJ databases">
        <title>The genomes of 5 underutilized Papilionoideae crops provide insights into root nodulation and disease resistance.</title>
        <authorList>
            <person name="Yuan L."/>
        </authorList>
    </citation>
    <scope>NUCLEOTIDE SEQUENCE [LARGE SCALE GENOMIC DNA]</scope>
    <source>
        <strain evidence="8">LY-2023</strain>
        <tissue evidence="8">Leaf</tissue>
    </source>
</reference>
<keyword evidence="2" id="KW-0808">Transferase</keyword>
<dbReference type="GO" id="GO:0005886">
    <property type="term" value="C:plasma membrane"/>
    <property type="evidence" value="ECO:0007669"/>
    <property type="project" value="TreeGrafter"/>
</dbReference>
<gene>
    <name evidence="8" type="ORF">RJT34_28177</name>
</gene>
<evidence type="ECO:0000256" key="5">
    <source>
        <dbReference type="ARBA" id="ARBA00022840"/>
    </source>
</evidence>
<dbReference type="EMBL" id="JAYKXN010000007">
    <property type="protein sequence ID" value="KAK7271907.1"/>
    <property type="molecule type" value="Genomic_DNA"/>
</dbReference>
<dbReference type="InterPro" id="IPR011009">
    <property type="entry name" value="Kinase-like_dom_sf"/>
</dbReference>
<keyword evidence="9" id="KW-1185">Reference proteome</keyword>